<dbReference type="SMART" id="SM00382">
    <property type="entry name" value="AAA"/>
    <property type="match status" value="1"/>
</dbReference>
<dbReference type="Pfam" id="PF00005">
    <property type="entry name" value="ABC_tran"/>
    <property type="match status" value="1"/>
</dbReference>
<evidence type="ECO:0000313" key="9">
    <source>
        <dbReference type="Proteomes" id="UP000244989"/>
    </source>
</evidence>
<keyword evidence="5 8" id="KW-0067">ATP-binding</keyword>
<evidence type="ECO:0000256" key="6">
    <source>
        <dbReference type="ARBA" id="ARBA00023251"/>
    </source>
</evidence>
<dbReference type="GO" id="GO:0016887">
    <property type="term" value="F:ATP hydrolysis activity"/>
    <property type="evidence" value="ECO:0007669"/>
    <property type="project" value="InterPro"/>
</dbReference>
<dbReference type="GO" id="GO:0005524">
    <property type="term" value="F:ATP binding"/>
    <property type="evidence" value="ECO:0007669"/>
    <property type="project" value="UniProtKB-KW"/>
</dbReference>
<name>A0A2U1T4L6_9CORY</name>
<dbReference type="PROSITE" id="PS50893">
    <property type="entry name" value="ABC_TRANSPORTER_2"/>
    <property type="match status" value="1"/>
</dbReference>
<sequence length="304" mass="32557">MAPAPIITVHELTHTYGRGDSAYTAVKNSSFTVARGEVFGLLGTNGAGKTTTLEIMEGLRAPTGGEVSILGLDPLTERARLRPYMGIMLQSGGLPAELSARHTLAMWAGICAAPRDIDEVLADVELTHRADLKVGAMSGGEQRRLDLACALIGDPLVLFLDEPTTGLDPQSRRNVWALLERLKERGVTMVLTTHYLEEAERLCDRVAIMHEGEIVVAGVTDEIAATASSELSAHLPVNHPPLPAFNGAHVSVDGVRLVITTDDLQAHAAQMLRWAEDNELALGQFTATPASLESVFLAIADQRS</sequence>
<comment type="caution">
    <text evidence="8">The sequence shown here is derived from an EMBL/GenBank/DDBJ whole genome shotgun (WGS) entry which is preliminary data.</text>
</comment>
<dbReference type="InterPro" id="IPR003439">
    <property type="entry name" value="ABC_transporter-like_ATP-bd"/>
</dbReference>
<evidence type="ECO:0000256" key="2">
    <source>
        <dbReference type="ARBA" id="ARBA00005417"/>
    </source>
</evidence>
<comment type="similarity">
    <text evidence="2">Belongs to the ABC transporter superfamily.</text>
</comment>
<evidence type="ECO:0000256" key="4">
    <source>
        <dbReference type="ARBA" id="ARBA00022741"/>
    </source>
</evidence>
<organism evidence="8 9">
    <name type="scientific">Corynebacterium yudongzhengii</name>
    <dbReference type="NCBI Taxonomy" id="2080740"/>
    <lineage>
        <taxon>Bacteria</taxon>
        <taxon>Bacillati</taxon>
        <taxon>Actinomycetota</taxon>
        <taxon>Actinomycetes</taxon>
        <taxon>Mycobacteriales</taxon>
        <taxon>Corynebacteriaceae</taxon>
        <taxon>Corynebacterium</taxon>
    </lineage>
</organism>
<dbReference type="GO" id="GO:0046677">
    <property type="term" value="P:response to antibiotic"/>
    <property type="evidence" value="ECO:0007669"/>
    <property type="project" value="UniProtKB-KW"/>
</dbReference>
<dbReference type="PANTHER" id="PTHR42711">
    <property type="entry name" value="ABC TRANSPORTER ATP-BINDING PROTEIN"/>
    <property type="match status" value="1"/>
</dbReference>
<dbReference type="PROSITE" id="PS00211">
    <property type="entry name" value="ABC_TRANSPORTER_1"/>
    <property type="match status" value="1"/>
</dbReference>
<reference evidence="9" key="1">
    <citation type="submission" date="2018-04" db="EMBL/GenBank/DDBJ databases">
        <authorList>
            <person name="Liu S."/>
            <person name="Wang Z."/>
            <person name="Li J."/>
        </authorList>
    </citation>
    <scope>NUCLEOTIDE SEQUENCE [LARGE SCALE GENOMIC DNA]</scope>
    <source>
        <strain evidence="9">2189</strain>
    </source>
</reference>
<keyword evidence="6" id="KW-0046">Antibiotic resistance</keyword>
<dbReference type="Gene3D" id="3.40.50.300">
    <property type="entry name" value="P-loop containing nucleotide triphosphate hydrolases"/>
    <property type="match status" value="1"/>
</dbReference>
<dbReference type="CDD" id="cd03263">
    <property type="entry name" value="ABC_subfamily_A"/>
    <property type="match status" value="1"/>
</dbReference>
<dbReference type="Proteomes" id="UP000244989">
    <property type="component" value="Unassembled WGS sequence"/>
</dbReference>
<evidence type="ECO:0000256" key="1">
    <source>
        <dbReference type="ARBA" id="ARBA00004202"/>
    </source>
</evidence>
<dbReference type="EMBL" id="QEEZ01000023">
    <property type="protein sequence ID" value="PWC00947.1"/>
    <property type="molecule type" value="Genomic_DNA"/>
</dbReference>
<comment type="subcellular location">
    <subcellularLocation>
        <location evidence="1">Cell membrane</location>
        <topology evidence="1">Peripheral membrane protein</topology>
    </subcellularLocation>
</comment>
<protein>
    <submittedName>
        <fullName evidence="8">ABC transporter ATP-binding protein</fullName>
    </submittedName>
</protein>
<evidence type="ECO:0000259" key="7">
    <source>
        <dbReference type="PROSITE" id="PS50893"/>
    </source>
</evidence>
<dbReference type="GO" id="GO:0005886">
    <property type="term" value="C:plasma membrane"/>
    <property type="evidence" value="ECO:0007669"/>
    <property type="project" value="UniProtKB-SubCell"/>
</dbReference>
<dbReference type="KEGG" id="cyz:C3B44_10470"/>
<dbReference type="InterPro" id="IPR017871">
    <property type="entry name" value="ABC_transporter-like_CS"/>
</dbReference>
<keyword evidence="4" id="KW-0547">Nucleotide-binding</keyword>
<dbReference type="OrthoDB" id="9804819at2"/>
<keyword evidence="9" id="KW-1185">Reference proteome</keyword>
<evidence type="ECO:0000256" key="3">
    <source>
        <dbReference type="ARBA" id="ARBA00022448"/>
    </source>
</evidence>
<evidence type="ECO:0000256" key="5">
    <source>
        <dbReference type="ARBA" id="ARBA00022840"/>
    </source>
</evidence>
<proteinExistence type="inferred from homology"/>
<accession>A0A2U1T4L6</accession>
<feature type="domain" description="ABC transporter" evidence="7">
    <location>
        <begin position="7"/>
        <end position="236"/>
    </location>
</feature>
<evidence type="ECO:0000313" key="8">
    <source>
        <dbReference type="EMBL" id="PWC00947.1"/>
    </source>
</evidence>
<dbReference type="InterPro" id="IPR027417">
    <property type="entry name" value="P-loop_NTPase"/>
</dbReference>
<dbReference type="InterPro" id="IPR003593">
    <property type="entry name" value="AAA+_ATPase"/>
</dbReference>
<dbReference type="AlphaFoldDB" id="A0A2U1T4L6"/>
<dbReference type="RefSeq" id="WP_108432312.1">
    <property type="nucleotide sequence ID" value="NZ_CP026947.1"/>
</dbReference>
<dbReference type="PANTHER" id="PTHR42711:SF5">
    <property type="entry name" value="ABC TRANSPORTER ATP-BINDING PROTEIN NATA"/>
    <property type="match status" value="1"/>
</dbReference>
<dbReference type="InterPro" id="IPR050763">
    <property type="entry name" value="ABC_transporter_ATP-binding"/>
</dbReference>
<gene>
    <name evidence="8" type="ORF">DF222_09990</name>
</gene>
<keyword evidence="3" id="KW-0813">Transport</keyword>
<dbReference type="SUPFAM" id="SSF52540">
    <property type="entry name" value="P-loop containing nucleoside triphosphate hydrolases"/>
    <property type="match status" value="1"/>
</dbReference>